<accession>A0A2V1HYN4</accession>
<dbReference type="SUPFAM" id="SSF51735">
    <property type="entry name" value="NAD(P)-binding Rossmann-fold domains"/>
    <property type="match status" value="1"/>
</dbReference>
<dbReference type="Gene3D" id="3.40.50.720">
    <property type="entry name" value="NAD(P)-binding Rossmann-like Domain"/>
    <property type="match status" value="1"/>
</dbReference>
<gene>
    <name evidence="2" type="ORF">DDQ50_03945</name>
</gene>
<evidence type="ECO:0000313" key="2">
    <source>
        <dbReference type="EMBL" id="PVZ95644.1"/>
    </source>
</evidence>
<comment type="caution">
    <text evidence="2">The sequence shown here is derived from an EMBL/GenBank/DDBJ whole genome shotgun (WGS) entry which is preliminary data.</text>
</comment>
<keyword evidence="3" id="KW-1185">Reference proteome</keyword>
<feature type="domain" description="NAD-dependent epimerase/dehydratase" evidence="1">
    <location>
        <begin position="3"/>
        <end position="182"/>
    </location>
</feature>
<proteinExistence type="predicted"/>
<organism evidence="2 3">
    <name type="scientific">Amnibacterium flavum</name>
    <dbReference type="NCBI Taxonomy" id="2173173"/>
    <lineage>
        <taxon>Bacteria</taxon>
        <taxon>Bacillati</taxon>
        <taxon>Actinomycetota</taxon>
        <taxon>Actinomycetes</taxon>
        <taxon>Micrococcales</taxon>
        <taxon>Microbacteriaceae</taxon>
        <taxon>Amnibacterium</taxon>
    </lineage>
</organism>
<dbReference type="PANTHER" id="PTHR43103">
    <property type="entry name" value="NUCLEOSIDE-DIPHOSPHATE-SUGAR EPIMERASE"/>
    <property type="match status" value="1"/>
</dbReference>
<evidence type="ECO:0000259" key="1">
    <source>
        <dbReference type="Pfam" id="PF01370"/>
    </source>
</evidence>
<sequence>MRIALTGGSGKLGRHVLKYLRDAGHSVTNLDRVGSRGEDFIPVDLSDYGQVVDALMGTDGHDGPYDSVVHLAAIPAPGFATNAALFANNMVSTFNVLNAAIKVGIRNIVYASSETVLGLPFEIAPPYLPVDERYPARPESTYSLVKTLEEHMAGQFTRWHPDLKIFALRFSNVQEPQDYAEFPTWQGDPEARKWNLWGYIDARDGGQAVLRALQSDRMGFDTFIIAAADTVMDIPSAELAATVFPEVELPRPLEGYETLLGIDHAREVLGFEPEHYWRTEPGLS</sequence>
<dbReference type="PANTHER" id="PTHR43103:SF6">
    <property type="entry name" value="PUTATIVE-RELATED"/>
    <property type="match status" value="1"/>
</dbReference>
<name>A0A2V1HYN4_9MICO</name>
<protein>
    <submittedName>
        <fullName evidence="2">UDP-glucose 4-epimerase</fullName>
    </submittedName>
</protein>
<dbReference type="Proteomes" id="UP000244893">
    <property type="component" value="Unassembled WGS sequence"/>
</dbReference>
<reference evidence="2 3" key="1">
    <citation type="submission" date="2018-05" db="EMBL/GenBank/DDBJ databases">
        <title>Amnibacterium sp. M8JJ-5, whole genome shotgun sequence.</title>
        <authorList>
            <person name="Tuo L."/>
        </authorList>
    </citation>
    <scope>NUCLEOTIDE SEQUENCE [LARGE SCALE GENOMIC DNA]</scope>
    <source>
        <strain evidence="2 3">M8JJ-5</strain>
    </source>
</reference>
<evidence type="ECO:0000313" key="3">
    <source>
        <dbReference type="Proteomes" id="UP000244893"/>
    </source>
</evidence>
<dbReference type="EMBL" id="QEOP01000001">
    <property type="protein sequence ID" value="PVZ95644.1"/>
    <property type="molecule type" value="Genomic_DNA"/>
</dbReference>
<dbReference type="OrthoDB" id="9795501at2"/>
<dbReference type="Pfam" id="PF01370">
    <property type="entry name" value="Epimerase"/>
    <property type="match status" value="1"/>
</dbReference>
<dbReference type="RefSeq" id="WP_116755379.1">
    <property type="nucleotide sequence ID" value="NZ_JBHUEX010000001.1"/>
</dbReference>
<dbReference type="InterPro" id="IPR036291">
    <property type="entry name" value="NAD(P)-bd_dom_sf"/>
</dbReference>
<dbReference type="AlphaFoldDB" id="A0A2V1HYN4"/>
<dbReference type="InterPro" id="IPR001509">
    <property type="entry name" value="Epimerase_deHydtase"/>
</dbReference>